<dbReference type="EMBL" id="JACIEE010000002">
    <property type="protein sequence ID" value="MBB3976062.1"/>
    <property type="molecule type" value="Genomic_DNA"/>
</dbReference>
<organism evidence="2 3">
    <name type="scientific">Mycoplana azooxidifex</name>
    <dbReference type="NCBI Taxonomy" id="1636188"/>
    <lineage>
        <taxon>Bacteria</taxon>
        <taxon>Pseudomonadati</taxon>
        <taxon>Pseudomonadota</taxon>
        <taxon>Alphaproteobacteria</taxon>
        <taxon>Hyphomicrobiales</taxon>
        <taxon>Rhizobiaceae</taxon>
        <taxon>Mycoplana</taxon>
    </lineage>
</organism>
<dbReference type="AlphaFoldDB" id="A0A7W6D8G9"/>
<evidence type="ECO:0000313" key="2">
    <source>
        <dbReference type="EMBL" id="MBB3976062.1"/>
    </source>
</evidence>
<evidence type="ECO:0000313" key="3">
    <source>
        <dbReference type="Proteomes" id="UP000574761"/>
    </source>
</evidence>
<dbReference type="Proteomes" id="UP000574761">
    <property type="component" value="Unassembled WGS sequence"/>
</dbReference>
<sequence length="86" mass="9041">MNSFLSRLTPSVAACALLAAVYAAAPVQAEDVMKSDILDTYTMSSEAVQPDATTTAATKADCLQKAEMETDSVKKAEMTTACDAMQ</sequence>
<evidence type="ECO:0000256" key="1">
    <source>
        <dbReference type="SAM" id="SignalP"/>
    </source>
</evidence>
<protein>
    <submittedName>
        <fullName evidence="2">Pentapeptide MXKDX repeat protein</fullName>
    </submittedName>
</protein>
<proteinExistence type="predicted"/>
<keyword evidence="1" id="KW-0732">Signal</keyword>
<reference evidence="2 3" key="1">
    <citation type="submission" date="2020-08" db="EMBL/GenBank/DDBJ databases">
        <title>Genomic Encyclopedia of Type Strains, Phase IV (KMG-IV): sequencing the most valuable type-strain genomes for metagenomic binning, comparative biology and taxonomic classification.</title>
        <authorList>
            <person name="Goeker M."/>
        </authorList>
    </citation>
    <scope>NUCLEOTIDE SEQUENCE [LARGE SCALE GENOMIC DNA]</scope>
    <source>
        <strain evidence="2 3">DSM 100211</strain>
    </source>
</reference>
<accession>A0A7W6D8G9</accession>
<comment type="caution">
    <text evidence="2">The sequence shown here is derived from an EMBL/GenBank/DDBJ whole genome shotgun (WGS) entry which is preliminary data.</text>
</comment>
<name>A0A7W6D8G9_9HYPH</name>
<keyword evidence="3" id="KW-1185">Reference proteome</keyword>
<feature type="signal peptide" evidence="1">
    <location>
        <begin position="1"/>
        <end position="29"/>
    </location>
</feature>
<feature type="chain" id="PRO_5031413547" evidence="1">
    <location>
        <begin position="30"/>
        <end position="86"/>
    </location>
</feature>
<gene>
    <name evidence="2" type="ORF">GGQ64_001249</name>
</gene>
<dbReference type="RefSeq" id="WP_183800597.1">
    <property type="nucleotide sequence ID" value="NZ_JACIEE010000002.1"/>
</dbReference>